<evidence type="ECO:0000313" key="2">
    <source>
        <dbReference type="EMBL" id="JAD28959.1"/>
    </source>
</evidence>
<dbReference type="AlphaFoldDB" id="A0A0A8YQ99"/>
<reference evidence="2" key="1">
    <citation type="submission" date="2014-09" db="EMBL/GenBank/DDBJ databases">
        <authorList>
            <person name="Magalhaes I.L.F."/>
            <person name="Oliveira U."/>
            <person name="Santos F.R."/>
            <person name="Vidigal T.H.D.A."/>
            <person name="Brescovit A.D."/>
            <person name="Santos A.J."/>
        </authorList>
    </citation>
    <scope>NUCLEOTIDE SEQUENCE</scope>
    <source>
        <tissue evidence="2">Shoot tissue taken approximately 20 cm above the soil surface</tissue>
    </source>
</reference>
<proteinExistence type="predicted"/>
<accession>A0A0A8YQ99</accession>
<evidence type="ECO:0000256" key="1">
    <source>
        <dbReference type="SAM" id="MobiDB-lite"/>
    </source>
</evidence>
<sequence length="69" mass="8041">MPGNMLQEPVLRIPHRNKHKPQCSTTHTYTHHHQTNHPARIPIPCCYKGYSNQIMLHSQLIKLLNQPNP</sequence>
<name>A0A0A8YQ99_ARUDO</name>
<protein>
    <submittedName>
        <fullName evidence="2">Uncharacterized protein</fullName>
    </submittedName>
</protein>
<feature type="region of interest" description="Disordered" evidence="1">
    <location>
        <begin position="1"/>
        <end position="36"/>
    </location>
</feature>
<dbReference type="EMBL" id="GBRH01268936">
    <property type="protein sequence ID" value="JAD28959.1"/>
    <property type="molecule type" value="Transcribed_RNA"/>
</dbReference>
<organism evidence="2">
    <name type="scientific">Arundo donax</name>
    <name type="common">Giant reed</name>
    <name type="synonym">Donax arundinaceus</name>
    <dbReference type="NCBI Taxonomy" id="35708"/>
    <lineage>
        <taxon>Eukaryota</taxon>
        <taxon>Viridiplantae</taxon>
        <taxon>Streptophyta</taxon>
        <taxon>Embryophyta</taxon>
        <taxon>Tracheophyta</taxon>
        <taxon>Spermatophyta</taxon>
        <taxon>Magnoliopsida</taxon>
        <taxon>Liliopsida</taxon>
        <taxon>Poales</taxon>
        <taxon>Poaceae</taxon>
        <taxon>PACMAD clade</taxon>
        <taxon>Arundinoideae</taxon>
        <taxon>Arundineae</taxon>
        <taxon>Arundo</taxon>
    </lineage>
</organism>
<reference evidence="2" key="2">
    <citation type="journal article" date="2015" name="Data Brief">
        <title>Shoot transcriptome of the giant reed, Arundo donax.</title>
        <authorList>
            <person name="Barrero R.A."/>
            <person name="Guerrero F.D."/>
            <person name="Moolhuijzen P."/>
            <person name="Goolsby J.A."/>
            <person name="Tidwell J."/>
            <person name="Bellgard S.E."/>
            <person name="Bellgard M.I."/>
        </authorList>
    </citation>
    <scope>NUCLEOTIDE SEQUENCE</scope>
    <source>
        <tissue evidence="2">Shoot tissue taken approximately 20 cm above the soil surface</tissue>
    </source>
</reference>